<sequence>ATKHKVTAQKTLLESHSTYNILDCSPTPKNEDVVPNVNVEVLYSKFSTTPKKTKCKRKVSVSFETTNTISGINAESTSKTPYTIANYITKDFMIKKGLPSTSISSIHTEATETSLLSETPETAYSVNTGVITTETSLSPESLDTEDLDRREQTVTENSLLLDSRETANSVNTGASATETSLPSKSLDIEELDGGEKTVTETSLLLEARGTADSVNTEAPATETSLPFKSLDIEALDGGEKTVTETSLLLEARESADSINTGASATETSLPSLDTEALEKSKAPITETSLPETPDTGDRVNTGTPGAYTYPFPDTPVTEQSVIKDPATLESSPNTGKLYSKFRTTTENKIILHLLFSSSSTMFICFRMLVSLISQHLNNPELTFFKPSSKLRYPLFGSAFRNSTSAYFNLNAPTTETNLSPKTPLTDTIDNTDSLVTETSFLSEILDGASNSNSSALVSEYPEKPDTAAKEITEVPVTHNRFLLSNLHTATSDKNEARAAETTFLSELANNEAYDNIKAQVTEIMLPPVKPDNEVIDITQLPVTVTSLLSGPIDDGTNCNDKVLVIVTRLPSEELDIENHFLPDTQHTETNVNSMASDTITSLLTTSADSESLHNREIPATKSSFLSERIDTEAITNIGAPEIKFWWSSKILNTEPNDNTKAPAAETNLPPDTDALNNTEDLATEKGLPPQAPDIEAPVTEISFLTKSSDTEYLDTGQIKVTETCLFPEATGCALSVNSEAAGREAILTADNMFSEFRATPEKIAILHMMFTSLSVVLIRLRPLLLSIAQTFNKSQVTPSKLTEARYPVSTCLDFNTVPSATETSFPSTSKDEQAYDSSKTTATETHLLPETLYTANHVNTEVPEAETSLLSELPNTEAFDYGNTVTVSHRFSKIPDTTNSDHTEAPAADTSLLFESPPDTDVLSNGVITVTETGLLPAIPDTADSINTWALATETSIPSESLVIEALDSRRTIATVTNNFHEISDTSDCVNIEGPAGYTNLFPIKPDTSPTSATTKNASSANEEGAASVSTPTAESSFSEFRT</sequence>
<dbReference type="EMBL" id="GEBQ01009381">
    <property type="protein sequence ID" value="JAT30596.1"/>
    <property type="molecule type" value="Transcribed_RNA"/>
</dbReference>
<evidence type="ECO:0000313" key="2">
    <source>
        <dbReference type="EMBL" id="JAT30596.1"/>
    </source>
</evidence>
<feature type="compositionally biased region" description="Polar residues" evidence="1">
    <location>
        <begin position="1031"/>
        <end position="1043"/>
    </location>
</feature>
<feature type="compositionally biased region" description="Polar residues" evidence="1">
    <location>
        <begin position="258"/>
        <end position="271"/>
    </location>
</feature>
<name>A0A1B6M3T2_9HEMI</name>
<evidence type="ECO:0000256" key="1">
    <source>
        <dbReference type="SAM" id="MobiDB-lite"/>
    </source>
</evidence>
<accession>A0A1B6M3T2</accession>
<dbReference type="AlphaFoldDB" id="A0A1B6M3T2"/>
<feature type="compositionally biased region" description="Polar residues" evidence="1">
    <location>
        <begin position="130"/>
        <end position="141"/>
    </location>
</feature>
<feature type="region of interest" description="Disordered" evidence="1">
    <location>
        <begin position="258"/>
        <end position="300"/>
    </location>
</feature>
<protein>
    <submittedName>
        <fullName evidence="2">Uncharacterized protein</fullName>
    </submittedName>
</protein>
<gene>
    <name evidence="2" type="ORF">g.17959</name>
</gene>
<feature type="compositionally biased region" description="Low complexity" evidence="1">
    <location>
        <begin position="1017"/>
        <end position="1030"/>
    </location>
</feature>
<feature type="compositionally biased region" description="Polar residues" evidence="1">
    <location>
        <begin position="154"/>
        <end position="183"/>
    </location>
</feature>
<feature type="region of interest" description="Disordered" evidence="1">
    <location>
        <begin position="821"/>
        <end position="842"/>
    </location>
</feature>
<feature type="non-terminal residue" evidence="2">
    <location>
        <position position="1"/>
    </location>
</feature>
<reference evidence="2" key="1">
    <citation type="submission" date="2015-11" db="EMBL/GenBank/DDBJ databases">
        <title>De novo transcriptome assembly of four potential Pierce s Disease insect vectors from Arizona vineyards.</title>
        <authorList>
            <person name="Tassone E.E."/>
        </authorList>
    </citation>
    <scope>NUCLEOTIDE SEQUENCE</scope>
</reference>
<proteinExistence type="predicted"/>
<feature type="non-terminal residue" evidence="2">
    <location>
        <position position="1043"/>
    </location>
</feature>
<feature type="region of interest" description="Disordered" evidence="1">
    <location>
        <begin position="1001"/>
        <end position="1043"/>
    </location>
</feature>
<feature type="region of interest" description="Disordered" evidence="1">
    <location>
        <begin position="656"/>
        <end position="677"/>
    </location>
</feature>
<feature type="region of interest" description="Disordered" evidence="1">
    <location>
        <begin position="130"/>
        <end position="194"/>
    </location>
</feature>
<organism evidence="2">
    <name type="scientific">Graphocephala atropunctata</name>
    <dbReference type="NCBI Taxonomy" id="36148"/>
    <lineage>
        <taxon>Eukaryota</taxon>
        <taxon>Metazoa</taxon>
        <taxon>Ecdysozoa</taxon>
        <taxon>Arthropoda</taxon>
        <taxon>Hexapoda</taxon>
        <taxon>Insecta</taxon>
        <taxon>Pterygota</taxon>
        <taxon>Neoptera</taxon>
        <taxon>Paraneoptera</taxon>
        <taxon>Hemiptera</taxon>
        <taxon>Auchenorrhyncha</taxon>
        <taxon>Membracoidea</taxon>
        <taxon>Cicadellidae</taxon>
        <taxon>Cicadellinae</taxon>
        <taxon>Cicadellini</taxon>
        <taxon>Graphocephala</taxon>
    </lineage>
</organism>